<dbReference type="PROSITE" id="PS50048">
    <property type="entry name" value="ZN2_CY6_FUNGAL_2"/>
    <property type="match status" value="1"/>
</dbReference>
<feature type="domain" description="Zn(2)-C6 fungal-type" evidence="7">
    <location>
        <begin position="19"/>
        <end position="49"/>
    </location>
</feature>
<protein>
    <recommendedName>
        <fullName evidence="7">Zn(2)-C6 fungal-type domain-containing protein</fullName>
    </recommendedName>
</protein>
<evidence type="ECO:0000256" key="4">
    <source>
        <dbReference type="ARBA" id="ARBA00023163"/>
    </source>
</evidence>
<dbReference type="PROSITE" id="PS00463">
    <property type="entry name" value="ZN2_CY6_FUNGAL_1"/>
    <property type="match status" value="1"/>
</dbReference>
<evidence type="ECO:0000313" key="9">
    <source>
        <dbReference type="Proteomes" id="UP001149163"/>
    </source>
</evidence>
<comment type="subcellular location">
    <subcellularLocation>
        <location evidence="1">Nucleus</location>
    </subcellularLocation>
</comment>
<dbReference type="OrthoDB" id="648861at2759"/>
<sequence>MEVPKARGAGRSGPRRRTGCLTCRARKVRCDETKPSCSNCDRLRLHCAYKPPIALGSPWSASSRRTNDPAATAAAHGISQAGPTPALGPTAAVSVVVAASQRSPDVNFFNTVLRSDGQHRTIAAPTTPMQRLPTDPESYPPELGGPFDMLGFMGGITSELERKHLDLTSGLAAFTTGPTLQSSSAGIAGNVSEEGQILGERRSPLSPDGSSSLVDGISIGSASDAATTRGSWPDPGGTTYEEQLLHHFLVIDPPAALFGPVTMEWKYVRPSILAHARDFSPLLNALYCYSDVHQAVMEGKRWRWAPTYYRVASSEIQACLLGDVAEPTLVKVFATVFFLMLSELFSSPELCAPGTSYLHSAYLLLQRFQGLTQAWTGLGNLLVSWVSLLDVKSLIAGRDGDPLIELGNILEHGPVNKELEQPRTSASPEERTGEDDNEDPLLSPSYLVYEAIVGPAFRFFVKAQQVVRRIVCIDLHHRSRGTLSDEFEVLQIAHKIGADLETLWHRRPPVIDVYGNPDALTDTLCAPVALEVCRTFRQYVANFLANFIYLHRVAFAIYPRTDRVNGAVDQIIQLATVESVGAAAGHLPVSFLWPLFVAGLEGSPDQRQWIVQEMQRMATVREMEPATSTARHPSADKVLLLLEEMTRRQDVSRSWADSRIVRRELFSDFFVMI</sequence>
<dbReference type="GO" id="GO:0008270">
    <property type="term" value="F:zinc ion binding"/>
    <property type="evidence" value="ECO:0007669"/>
    <property type="project" value="InterPro"/>
</dbReference>
<dbReference type="GeneID" id="81428420"/>
<keyword evidence="9" id="KW-1185">Reference proteome</keyword>
<dbReference type="SUPFAM" id="SSF57701">
    <property type="entry name" value="Zn2/Cys6 DNA-binding domain"/>
    <property type="match status" value="1"/>
</dbReference>
<dbReference type="GO" id="GO:0000976">
    <property type="term" value="F:transcription cis-regulatory region binding"/>
    <property type="evidence" value="ECO:0007669"/>
    <property type="project" value="TreeGrafter"/>
</dbReference>
<dbReference type="Proteomes" id="UP001149163">
    <property type="component" value="Unassembled WGS sequence"/>
</dbReference>
<dbReference type="GO" id="GO:0045944">
    <property type="term" value="P:positive regulation of transcription by RNA polymerase II"/>
    <property type="evidence" value="ECO:0007669"/>
    <property type="project" value="TreeGrafter"/>
</dbReference>
<reference evidence="8" key="2">
    <citation type="journal article" date="2023" name="IMA Fungus">
        <title>Comparative genomic study of the Penicillium genus elucidates a diverse pangenome and 15 lateral gene transfer events.</title>
        <authorList>
            <person name="Petersen C."/>
            <person name="Sorensen T."/>
            <person name="Nielsen M.R."/>
            <person name="Sondergaard T.E."/>
            <person name="Sorensen J.L."/>
            <person name="Fitzpatrick D.A."/>
            <person name="Frisvad J.C."/>
            <person name="Nielsen K.L."/>
        </authorList>
    </citation>
    <scope>NUCLEOTIDE SEQUENCE</scope>
    <source>
        <strain evidence="8">IBT 26290</strain>
    </source>
</reference>
<comment type="caution">
    <text evidence="8">The sequence shown here is derived from an EMBL/GenBank/DDBJ whole genome shotgun (WGS) entry which is preliminary data.</text>
</comment>
<name>A0A9W9LJK1_9EURO</name>
<dbReference type="Pfam" id="PF11951">
    <property type="entry name" value="Fungal_trans_2"/>
    <property type="match status" value="1"/>
</dbReference>
<keyword evidence="2" id="KW-0805">Transcription regulation</keyword>
<evidence type="ECO:0000256" key="6">
    <source>
        <dbReference type="SAM" id="MobiDB-lite"/>
    </source>
</evidence>
<dbReference type="SMART" id="SM00066">
    <property type="entry name" value="GAL4"/>
    <property type="match status" value="1"/>
</dbReference>
<dbReference type="InterPro" id="IPR036864">
    <property type="entry name" value="Zn2-C6_fun-type_DNA-bd_sf"/>
</dbReference>
<feature type="region of interest" description="Disordered" evidence="6">
    <location>
        <begin position="58"/>
        <end position="84"/>
    </location>
</feature>
<dbReference type="AlphaFoldDB" id="A0A9W9LJK1"/>
<evidence type="ECO:0000256" key="2">
    <source>
        <dbReference type="ARBA" id="ARBA00023015"/>
    </source>
</evidence>
<accession>A0A9W9LJK1</accession>
<keyword evidence="4" id="KW-0804">Transcription</keyword>
<evidence type="ECO:0000256" key="1">
    <source>
        <dbReference type="ARBA" id="ARBA00004123"/>
    </source>
</evidence>
<evidence type="ECO:0000256" key="3">
    <source>
        <dbReference type="ARBA" id="ARBA00023125"/>
    </source>
</evidence>
<dbReference type="InterPro" id="IPR021858">
    <property type="entry name" value="Fun_TF"/>
</dbReference>
<proteinExistence type="predicted"/>
<dbReference type="PANTHER" id="PTHR37534:SF7">
    <property type="entry name" value="TRANSCRIPTIONAL ACTIVATOR PROTEIN UGA3"/>
    <property type="match status" value="1"/>
</dbReference>
<dbReference type="GO" id="GO:0000981">
    <property type="term" value="F:DNA-binding transcription factor activity, RNA polymerase II-specific"/>
    <property type="evidence" value="ECO:0007669"/>
    <property type="project" value="InterPro"/>
</dbReference>
<evidence type="ECO:0000259" key="7">
    <source>
        <dbReference type="PROSITE" id="PS50048"/>
    </source>
</evidence>
<evidence type="ECO:0000313" key="8">
    <source>
        <dbReference type="EMBL" id="KAJ5160115.1"/>
    </source>
</evidence>
<dbReference type="RefSeq" id="XP_056541673.1">
    <property type="nucleotide sequence ID" value="XM_056689244.1"/>
</dbReference>
<keyword evidence="3" id="KW-0238">DNA-binding</keyword>
<dbReference type="PANTHER" id="PTHR37534">
    <property type="entry name" value="TRANSCRIPTIONAL ACTIVATOR PROTEIN UGA3"/>
    <property type="match status" value="1"/>
</dbReference>
<dbReference type="GO" id="GO:0005634">
    <property type="term" value="C:nucleus"/>
    <property type="evidence" value="ECO:0007669"/>
    <property type="project" value="UniProtKB-SubCell"/>
</dbReference>
<organism evidence="8 9">
    <name type="scientific">Penicillium canariense</name>
    <dbReference type="NCBI Taxonomy" id="189055"/>
    <lineage>
        <taxon>Eukaryota</taxon>
        <taxon>Fungi</taxon>
        <taxon>Dikarya</taxon>
        <taxon>Ascomycota</taxon>
        <taxon>Pezizomycotina</taxon>
        <taxon>Eurotiomycetes</taxon>
        <taxon>Eurotiomycetidae</taxon>
        <taxon>Eurotiales</taxon>
        <taxon>Aspergillaceae</taxon>
        <taxon>Penicillium</taxon>
    </lineage>
</organism>
<dbReference type="InterPro" id="IPR001138">
    <property type="entry name" value="Zn2Cys6_DnaBD"/>
</dbReference>
<reference evidence="8" key="1">
    <citation type="submission" date="2022-11" db="EMBL/GenBank/DDBJ databases">
        <authorList>
            <person name="Petersen C."/>
        </authorList>
    </citation>
    <scope>NUCLEOTIDE SEQUENCE</scope>
    <source>
        <strain evidence="8">IBT 26290</strain>
    </source>
</reference>
<dbReference type="Pfam" id="PF00172">
    <property type="entry name" value="Zn_clus"/>
    <property type="match status" value="1"/>
</dbReference>
<feature type="region of interest" description="Disordered" evidence="6">
    <location>
        <begin position="417"/>
        <end position="439"/>
    </location>
</feature>
<gene>
    <name evidence="8" type="ORF">N7482_007119</name>
</gene>
<dbReference type="EMBL" id="JAPQKN010000004">
    <property type="protein sequence ID" value="KAJ5160115.1"/>
    <property type="molecule type" value="Genomic_DNA"/>
</dbReference>
<evidence type="ECO:0000256" key="5">
    <source>
        <dbReference type="ARBA" id="ARBA00023242"/>
    </source>
</evidence>
<dbReference type="Gene3D" id="4.10.240.10">
    <property type="entry name" value="Zn(2)-C6 fungal-type DNA-binding domain"/>
    <property type="match status" value="1"/>
</dbReference>
<dbReference type="CDD" id="cd00067">
    <property type="entry name" value="GAL4"/>
    <property type="match status" value="1"/>
</dbReference>
<keyword evidence="5" id="KW-0539">Nucleus</keyword>